<protein>
    <submittedName>
        <fullName evidence="4">Flp pilus assembly protein TadG</fullName>
    </submittedName>
</protein>
<organism evidence="4 5">
    <name type="scientific">Sphingobium lignivorans</name>
    <dbReference type="NCBI Taxonomy" id="2735886"/>
    <lineage>
        <taxon>Bacteria</taxon>
        <taxon>Pseudomonadati</taxon>
        <taxon>Pseudomonadota</taxon>
        <taxon>Alphaproteobacteria</taxon>
        <taxon>Sphingomonadales</taxon>
        <taxon>Sphingomonadaceae</taxon>
        <taxon>Sphingobium</taxon>
    </lineage>
</organism>
<comment type="caution">
    <text evidence="4">The sequence shown here is derived from an EMBL/GenBank/DDBJ whole genome shotgun (WGS) entry which is preliminary data.</text>
</comment>
<accession>A0ABR6NGA1</accession>
<dbReference type="Proteomes" id="UP001138540">
    <property type="component" value="Unassembled WGS sequence"/>
</dbReference>
<keyword evidence="2" id="KW-0812">Transmembrane</keyword>
<keyword evidence="2" id="KW-1133">Transmembrane helix</keyword>
<dbReference type="InterPro" id="IPR028087">
    <property type="entry name" value="Tad_N"/>
</dbReference>
<keyword evidence="2" id="KW-0472">Membrane</keyword>
<dbReference type="Pfam" id="PF13400">
    <property type="entry name" value="Tad"/>
    <property type="match status" value="1"/>
</dbReference>
<reference evidence="4 5" key="1">
    <citation type="submission" date="2020-08" db="EMBL/GenBank/DDBJ databases">
        <title>Exploring microbial biodiversity for novel pathways involved in the catabolism of aromatic compounds derived from lignin.</title>
        <authorList>
            <person name="Elkins J."/>
        </authorList>
    </citation>
    <scope>NUCLEOTIDE SEQUENCE [LARGE SCALE GENOMIC DNA]</scope>
    <source>
        <strain evidence="4 5">B1D3A</strain>
    </source>
</reference>
<dbReference type="RefSeq" id="WP_184153668.1">
    <property type="nucleotide sequence ID" value="NZ_JACHKA010000001.1"/>
</dbReference>
<name>A0ABR6NGA1_9SPHN</name>
<feature type="transmembrane region" description="Helical" evidence="2">
    <location>
        <begin position="12"/>
        <end position="31"/>
    </location>
</feature>
<keyword evidence="5" id="KW-1185">Reference proteome</keyword>
<dbReference type="SUPFAM" id="SSF53300">
    <property type="entry name" value="vWA-like"/>
    <property type="match status" value="1"/>
</dbReference>
<dbReference type="EMBL" id="JACHKA010000001">
    <property type="protein sequence ID" value="MBB5986309.1"/>
    <property type="molecule type" value="Genomic_DNA"/>
</dbReference>
<dbReference type="InterPro" id="IPR036465">
    <property type="entry name" value="vWFA_dom_sf"/>
</dbReference>
<dbReference type="Gene3D" id="3.40.50.410">
    <property type="entry name" value="von Willebrand factor, type A domain"/>
    <property type="match status" value="2"/>
</dbReference>
<evidence type="ECO:0000256" key="2">
    <source>
        <dbReference type="SAM" id="Phobius"/>
    </source>
</evidence>
<gene>
    <name evidence="4" type="ORF">HNP60_002283</name>
</gene>
<feature type="region of interest" description="Disordered" evidence="1">
    <location>
        <begin position="331"/>
        <end position="353"/>
    </location>
</feature>
<evidence type="ECO:0000259" key="3">
    <source>
        <dbReference type="Pfam" id="PF13400"/>
    </source>
</evidence>
<evidence type="ECO:0000256" key="1">
    <source>
        <dbReference type="SAM" id="MobiDB-lite"/>
    </source>
</evidence>
<proteinExistence type="predicted"/>
<evidence type="ECO:0000313" key="5">
    <source>
        <dbReference type="Proteomes" id="UP001138540"/>
    </source>
</evidence>
<feature type="domain" description="Putative Flp pilus-assembly TadG-like N-terminal" evidence="3">
    <location>
        <begin position="10"/>
        <end position="54"/>
    </location>
</feature>
<sequence length="733" mass="78450">MTRLGRDVSGNTIALAAAAMIPLAGLIGGGVDMSRLYLTKTRLQQACDAGALAGRKAMGPGSWTTDGTTSSQARANELFAVNFKEGAYGTGALSKDFTEDSGTVSGTASVAVPMTIMRIFGMTARTLTVNCTAKMEIPNTDVMFVLDVTGSMNCVAGDAGCSNNGNVPAAGAKILGLKSAVKCFYEALLKVNTPEVCGSDPTGTSYTQTAQIRIGFVPYSIAVNVGKLLPNTYLADQWDYQSRVANVETVYAWTLGTESGKSAWSSWSPTSMPSSFNTASGFSGWSTSSSNVTINGNTYARQRSDRTSSNCTGLNTLSGSSSTLVARTDVAGNTSSGLSDTSNNPPVHPANSQTLTYTDTEPHTVTGYRYRWKSVNGTNSCWLERGSGSYDKTRTQTSTRPINWTTYENTFQNWTYRQVTHDVSGLKAGEASWNNSVALPLATTNGPTVKLSGSSSNTTLAYVANTNVAWNGCIEERQTVKNSDGDPSDEWSPIPTAAYDMNIDLVPSAGVAGSHWGPLLPNAVWGRYWSGNTTSDVTTTSNLNRNYYTYCGTEAKKLQTWYTPASFVSYVDSLHAEGNTYHDIGMIWGARFISPTGIFASDNAATSTGGAIQRHIIFMTDGDTMSYNDDYNAYGISWWDRRQTTYAPSNYSGTNSHTARIVNAHLAGLCTAIKNKNITLWVISYGGGINEETEARLQACATNGKYFSASDTPALIAQFKQIASEIAQLRLTS</sequence>
<evidence type="ECO:0000313" key="4">
    <source>
        <dbReference type="EMBL" id="MBB5986309.1"/>
    </source>
</evidence>